<dbReference type="AlphaFoldDB" id="K0IVH3"/>
<evidence type="ECO:0000256" key="1">
    <source>
        <dbReference type="ARBA" id="ARBA00000085"/>
    </source>
</evidence>
<evidence type="ECO:0000256" key="5">
    <source>
        <dbReference type="ARBA" id="ARBA00022741"/>
    </source>
</evidence>
<keyword evidence="9" id="KW-0812">Transmembrane</keyword>
<organism evidence="11 12">
    <name type="scientific">Amphibacillus xylanus (strain ATCC 51415 / DSM 6626 / JCM 7361 / LMG 17667 / NBRC 15112 / Ep01)</name>
    <dbReference type="NCBI Taxonomy" id="698758"/>
    <lineage>
        <taxon>Bacteria</taxon>
        <taxon>Bacillati</taxon>
        <taxon>Bacillota</taxon>
        <taxon>Bacilli</taxon>
        <taxon>Bacillales</taxon>
        <taxon>Bacillaceae</taxon>
        <taxon>Amphibacillus</taxon>
    </lineage>
</organism>
<dbReference type="STRING" id="698758.AXY_02880"/>
<evidence type="ECO:0000256" key="4">
    <source>
        <dbReference type="ARBA" id="ARBA00022679"/>
    </source>
</evidence>
<dbReference type="InterPro" id="IPR050482">
    <property type="entry name" value="Sensor_HK_TwoCompSys"/>
</dbReference>
<dbReference type="KEGG" id="axl:AXY_02880"/>
<evidence type="ECO:0000313" key="11">
    <source>
        <dbReference type="EMBL" id="BAM46420.1"/>
    </source>
</evidence>
<feature type="domain" description="Signal transduction histidine kinase subgroup 3 dimerisation and phosphoacceptor" evidence="10">
    <location>
        <begin position="180"/>
        <end position="243"/>
    </location>
</feature>
<dbReference type="GO" id="GO:0000155">
    <property type="term" value="F:phosphorelay sensor kinase activity"/>
    <property type="evidence" value="ECO:0007669"/>
    <property type="project" value="InterPro"/>
</dbReference>
<dbReference type="OrthoDB" id="199946at2"/>
<feature type="transmembrane region" description="Helical" evidence="9">
    <location>
        <begin position="123"/>
        <end position="141"/>
    </location>
</feature>
<evidence type="ECO:0000313" key="12">
    <source>
        <dbReference type="Proteomes" id="UP000006294"/>
    </source>
</evidence>
<dbReference type="GO" id="GO:0046983">
    <property type="term" value="F:protein dimerization activity"/>
    <property type="evidence" value="ECO:0007669"/>
    <property type="project" value="InterPro"/>
</dbReference>
<evidence type="ECO:0000259" key="10">
    <source>
        <dbReference type="Pfam" id="PF07730"/>
    </source>
</evidence>
<dbReference type="Gene3D" id="1.20.5.1930">
    <property type="match status" value="1"/>
</dbReference>
<proteinExistence type="predicted"/>
<dbReference type="InterPro" id="IPR011712">
    <property type="entry name" value="Sig_transdc_His_kin_sub3_dim/P"/>
</dbReference>
<dbReference type="Gene3D" id="3.30.565.10">
    <property type="entry name" value="Histidine kinase-like ATPase, C-terminal domain"/>
    <property type="match status" value="1"/>
</dbReference>
<keyword evidence="8" id="KW-0902">Two-component regulatory system</keyword>
<dbReference type="GO" id="GO:0016020">
    <property type="term" value="C:membrane"/>
    <property type="evidence" value="ECO:0007669"/>
    <property type="project" value="InterPro"/>
</dbReference>
<dbReference type="GO" id="GO:0005524">
    <property type="term" value="F:ATP binding"/>
    <property type="evidence" value="ECO:0007669"/>
    <property type="project" value="UniProtKB-KW"/>
</dbReference>
<reference evidence="11 12" key="1">
    <citation type="submission" date="2011-01" db="EMBL/GenBank/DDBJ databases">
        <title>Whole genome sequence of Amphibacillus xylinus NBRC 15112.</title>
        <authorList>
            <person name="Nakazawa H."/>
            <person name="Katano Y."/>
            <person name="Nakamura S."/>
            <person name="Sasagawa M."/>
            <person name="Fukada J."/>
            <person name="Arai T."/>
            <person name="Sasakura N."/>
            <person name="Mochizuki D."/>
            <person name="Hosoyama A."/>
            <person name="Harada K."/>
            <person name="Horikawa H."/>
            <person name="Kato Y."/>
            <person name="Harada T."/>
            <person name="Sasaki K."/>
            <person name="Sekiguchi M."/>
            <person name="Hodoyama M."/>
            <person name="Nishiko R."/>
            <person name="Narita H."/>
            <person name="Hanamaki A."/>
            <person name="Hata C."/>
            <person name="Konno Y."/>
            <person name="Niimura Y."/>
            <person name="Yamazaki S."/>
            <person name="Fujita N."/>
        </authorList>
    </citation>
    <scope>NUCLEOTIDE SEQUENCE [LARGE SCALE GENOMIC DNA]</scope>
    <source>
        <strain evidence="12">ATCC 51415 / DSM 6626 / JCM 7361 / LMG 17667 / NBRC 15112 / Ep01</strain>
    </source>
</reference>
<keyword evidence="3" id="KW-0597">Phosphoprotein</keyword>
<dbReference type="RefSeq" id="WP_015009026.1">
    <property type="nucleotide sequence ID" value="NC_018704.1"/>
</dbReference>
<dbReference type="CDD" id="cd16917">
    <property type="entry name" value="HATPase_UhpB-NarQ-NarX-like"/>
    <property type="match status" value="1"/>
</dbReference>
<feature type="transmembrane region" description="Helical" evidence="9">
    <location>
        <begin position="33"/>
        <end position="49"/>
    </location>
</feature>
<keyword evidence="9" id="KW-1133">Transmembrane helix</keyword>
<dbReference type="InterPro" id="IPR036890">
    <property type="entry name" value="HATPase_C_sf"/>
</dbReference>
<dbReference type="Pfam" id="PF07730">
    <property type="entry name" value="HisKA_3"/>
    <property type="match status" value="1"/>
</dbReference>
<dbReference type="EMBL" id="AP012050">
    <property type="protein sequence ID" value="BAM46420.1"/>
    <property type="molecule type" value="Genomic_DNA"/>
</dbReference>
<feature type="transmembrane region" description="Helical" evidence="9">
    <location>
        <begin position="61"/>
        <end position="86"/>
    </location>
</feature>
<protein>
    <recommendedName>
        <fullName evidence="2">histidine kinase</fullName>
        <ecNumber evidence="2">2.7.13.3</ecNumber>
    </recommendedName>
</protein>
<evidence type="ECO:0000256" key="2">
    <source>
        <dbReference type="ARBA" id="ARBA00012438"/>
    </source>
</evidence>
<dbReference type="HOGENOM" id="CLU_000445_20_15_9"/>
<dbReference type="PANTHER" id="PTHR24421">
    <property type="entry name" value="NITRATE/NITRITE SENSOR PROTEIN NARX-RELATED"/>
    <property type="match status" value="1"/>
</dbReference>
<accession>K0IVH3</accession>
<keyword evidence="7" id="KW-0067">ATP-binding</keyword>
<comment type="catalytic activity">
    <reaction evidence="1">
        <text>ATP + protein L-histidine = ADP + protein N-phospho-L-histidine.</text>
        <dbReference type="EC" id="2.7.13.3"/>
    </reaction>
</comment>
<keyword evidence="4" id="KW-0808">Transferase</keyword>
<dbReference type="Proteomes" id="UP000006294">
    <property type="component" value="Chromosome"/>
</dbReference>
<feature type="transmembrane region" description="Helical" evidence="9">
    <location>
        <begin position="98"/>
        <end position="116"/>
    </location>
</feature>
<evidence type="ECO:0000256" key="9">
    <source>
        <dbReference type="SAM" id="Phobius"/>
    </source>
</evidence>
<evidence type="ECO:0000256" key="8">
    <source>
        <dbReference type="ARBA" id="ARBA00023012"/>
    </source>
</evidence>
<dbReference type="EC" id="2.7.13.3" evidence="2"/>
<keyword evidence="9" id="KW-0472">Membrane</keyword>
<dbReference type="PATRIC" id="fig|698758.3.peg.290"/>
<keyword evidence="5" id="KW-0547">Nucleotide-binding</keyword>
<evidence type="ECO:0000256" key="3">
    <source>
        <dbReference type="ARBA" id="ARBA00022553"/>
    </source>
</evidence>
<dbReference type="eggNOG" id="COG4585">
    <property type="taxonomic scope" value="Bacteria"/>
</dbReference>
<gene>
    <name evidence="11" type="ordered locus">AXY_02880</name>
</gene>
<name>K0IVH3_AMPXN</name>
<evidence type="ECO:0000256" key="6">
    <source>
        <dbReference type="ARBA" id="ARBA00022777"/>
    </source>
</evidence>
<keyword evidence="6 11" id="KW-0418">Kinase</keyword>
<evidence type="ECO:0000256" key="7">
    <source>
        <dbReference type="ARBA" id="ARBA00022840"/>
    </source>
</evidence>
<dbReference type="PANTHER" id="PTHR24421:SF10">
    <property type="entry name" value="NITRATE_NITRITE SENSOR PROTEIN NARQ"/>
    <property type="match status" value="1"/>
</dbReference>
<keyword evidence="12" id="KW-1185">Reference proteome</keyword>
<sequence length="376" mass="43497">MPTFWFELLYLLVAWGLAAYSKSATAGLDPKTIMLSALFFTVYFCLPLMKKRIKLFQLALVLLAITAFYTYSTISFNGVVLLIILMVSKQAIDHLQGFRLYVQLFIQFILIMLPYLLRLDYLLISYTMLLLLLVGFLLYIWQRTNLSYHQLNHAYIELEADYRKLKRHTVIQERVVRQDERNQVARDLHDSVGHRLTALLMQLEVARIQVTDKEFRNKFDQLKALAQMSLDETREALKTLKSEQTTGLTAVIQLIRKLEAESHLRVSFHVQSGALSVPLTNAQSVALYRSVQEGLTNMMRHSQVRQASVEFQLIGDRFFRFQISHPLKTKVEIQEGFGLKSMRERLEQLAGSLKINQVEGEFRLIGTFPIEGGERE</sequence>